<feature type="compositionally biased region" description="Polar residues" evidence="1">
    <location>
        <begin position="168"/>
        <end position="184"/>
    </location>
</feature>
<sequence>MPTPLYKSPLLSPVLSADQRVERKHYLVITEQAQQRFTQVAFVLQLSKQTMGRRRVRNRKRQPKPEDLIQQESLHQESLHQGSLQQEGLHQEGLQQEGLHQESLHQEGLHQEGLQQESLHQEGLHQEGLQQEGLHQESLHQEGLQQESLHQEGLHQGSLQQEEGLHQGSLQQEGLHQGSLQQEGLHQESLHQEGLHQESLHQEGLQQESLQQESLHQESLHQESVVAIEEKPFVVMGCTEPVAPPNNTEISVIPDEEGEEPVQEPKRKSLGWRFFNWLCVVKEKEPKNKRNAGTYLKEDTEEHLISSSESF</sequence>
<organism evidence="2 3">
    <name type="scientific">Gadus morhua</name>
    <name type="common">Atlantic cod</name>
    <dbReference type="NCBI Taxonomy" id="8049"/>
    <lineage>
        <taxon>Eukaryota</taxon>
        <taxon>Metazoa</taxon>
        <taxon>Chordata</taxon>
        <taxon>Craniata</taxon>
        <taxon>Vertebrata</taxon>
        <taxon>Euteleostomi</taxon>
        <taxon>Actinopterygii</taxon>
        <taxon>Neopterygii</taxon>
        <taxon>Teleostei</taxon>
        <taxon>Neoteleostei</taxon>
        <taxon>Acanthomorphata</taxon>
        <taxon>Zeiogadaria</taxon>
        <taxon>Gadariae</taxon>
        <taxon>Gadiformes</taxon>
        <taxon>Gadoidei</taxon>
        <taxon>Gadidae</taxon>
        <taxon>Gadus</taxon>
    </lineage>
</organism>
<name>A0A8C5AUV3_GADMO</name>
<feature type="region of interest" description="Disordered" evidence="1">
    <location>
        <begin position="164"/>
        <end position="218"/>
    </location>
</feature>
<evidence type="ECO:0000313" key="2">
    <source>
        <dbReference type="Ensembl" id="ENSGMOP00000037083.1"/>
    </source>
</evidence>
<proteinExistence type="predicted"/>
<protein>
    <submittedName>
        <fullName evidence="2">Uncharacterized protein</fullName>
    </submittedName>
</protein>
<evidence type="ECO:0000256" key="1">
    <source>
        <dbReference type="SAM" id="MobiDB-lite"/>
    </source>
</evidence>
<reference evidence="2" key="2">
    <citation type="submission" date="2025-09" db="UniProtKB">
        <authorList>
            <consortium name="Ensembl"/>
        </authorList>
    </citation>
    <scope>IDENTIFICATION</scope>
</reference>
<feature type="compositionally biased region" description="Low complexity" evidence="1">
    <location>
        <begin position="202"/>
        <end position="214"/>
    </location>
</feature>
<feature type="region of interest" description="Disordered" evidence="1">
    <location>
        <begin position="241"/>
        <end position="265"/>
    </location>
</feature>
<dbReference type="Ensembl" id="ENSGMOT00000043097.1">
    <property type="protein sequence ID" value="ENSGMOP00000037083.1"/>
    <property type="gene ID" value="ENSGMOG00000024120.1"/>
</dbReference>
<keyword evidence="3" id="KW-1185">Reference proteome</keyword>
<accession>A0A8C5AUV3</accession>
<reference evidence="2" key="1">
    <citation type="submission" date="2025-08" db="UniProtKB">
        <authorList>
            <consortium name="Ensembl"/>
        </authorList>
    </citation>
    <scope>IDENTIFICATION</scope>
</reference>
<dbReference type="GeneTree" id="ENSGT01150000287764"/>
<dbReference type="Proteomes" id="UP000694546">
    <property type="component" value="Chromosome 15"/>
</dbReference>
<evidence type="ECO:0000313" key="3">
    <source>
        <dbReference type="Proteomes" id="UP000694546"/>
    </source>
</evidence>
<dbReference type="AlphaFoldDB" id="A0A8C5AUV3"/>
<feature type="compositionally biased region" description="Basic and acidic residues" evidence="1">
    <location>
        <begin position="185"/>
        <end position="201"/>
    </location>
</feature>